<reference evidence="1" key="2">
    <citation type="submission" date="2018-05" db="EMBL/GenBank/DDBJ databases">
        <title>OpunRS2 (Oryza punctata Reference Sequence Version 2).</title>
        <authorList>
            <person name="Zhang J."/>
            <person name="Kudrna D."/>
            <person name="Lee S."/>
            <person name="Talag J."/>
            <person name="Welchert J."/>
            <person name="Wing R.A."/>
        </authorList>
    </citation>
    <scope>NUCLEOTIDE SEQUENCE [LARGE SCALE GENOMIC DNA]</scope>
</reference>
<protein>
    <recommendedName>
        <fullName evidence="3">Ubiquitin-like protease family profile domain-containing protein</fullName>
    </recommendedName>
</protein>
<sequence length="212" mass="25053">MDNNYMKVAKELICGLFRYIQQINRAETLESIWVQSSRPYTVKLNLRKLQSVLKKDEPLDCDCFDLSIRKFRYENIHMVHKTNEAITKHCLDLRFWMLLDLMYPRCSMKKDLVESVSSWSEIHYKIAQCKSCVAGSFILVILDQESRTLYVLDPNPLNPAYKNNPNIRYTIKLLEITKYFSKAMLVVCPGSRWTEIINLWRHLIVTNPVLDR</sequence>
<dbReference type="Proteomes" id="UP000026962">
    <property type="component" value="Chromosome 10"/>
</dbReference>
<name>A0A0E0M6G7_ORYPU</name>
<proteinExistence type="predicted"/>
<dbReference type="Gramene" id="OPUNC10G04990.1">
    <property type="protein sequence ID" value="OPUNC10G04990.1"/>
    <property type="gene ID" value="OPUNC10G04990"/>
</dbReference>
<evidence type="ECO:0008006" key="3">
    <source>
        <dbReference type="Google" id="ProtNLM"/>
    </source>
</evidence>
<organism evidence="1">
    <name type="scientific">Oryza punctata</name>
    <name type="common">Red rice</name>
    <dbReference type="NCBI Taxonomy" id="4537"/>
    <lineage>
        <taxon>Eukaryota</taxon>
        <taxon>Viridiplantae</taxon>
        <taxon>Streptophyta</taxon>
        <taxon>Embryophyta</taxon>
        <taxon>Tracheophyta</taxon>
        <taxon>Spermatophyta</taxon>
        <taxon>Magnoliopsida</taxon>
        <taxon>Liliopsida</taxon>
        <taxon>Poales</taxon>
        <taxon>Poaceae</taxon>
        <taxon>BOP clade</taxon>
        <taxon>Oryzoideae</taxon>
        <taxon>Oryzeae</taxon>
        <taxon>Oryzinae</taxon>
        <taxon>Oryza</taxon>
    </lineage>
</organism>
<evidence type="ECO:0000313" key="1">
    <source>
        <dbReference type="EnsemblPlants" id="OPUNC10G04990.1"/>
    </source>
</evidence>
<evidence type="ECO:0000313" key="2">
    <source>
        <dbReference type="Proteomes" id="UP000026962"/>
    </source>
</evidence>
<dbReference type="HOGENOM" id="CLU_017472_1_1_1"/>
<dbReference type="eggNOG" id="KOG0778">
    <property type="taxonomic scope" value="Eukaryota"/>
</dbReference>
<keyword evidence="2" id="KW-1185">Reference proteome</keyword>
<reference evidence="1" key="1">
    <citation type="submission" date="2015-04" db="UniProtKB">
        <authorList>
            <consortium name="EnsemblPlants"/>
        </authorList>
    </citation>
    <scope>IDENTIFICATION</scope>
</reference>
<accession>A0A0E0M6G7</accession>
<dbReference type="EnsemblPlants" id="OPUNC10G04990.1">
    <property type="protein sequence ID" value="OPUNC10G04990.1"/>
    <property type="gene ID" value="OPUNC10G04990"/>
</dbReference>
<dbReference type="AlphaFoldDB" id="A0A0E0M6G7"/>